<accession>A0A9X2JPD0</accession>
<dbReference type="Proteomes" id="UP001139006">
    <property type="component" value="Unassembled WGS sequence"/>
</dbReference>
<dbReference type="GO" id="GO:0019350">
    <property type="term" value="P:teichoic acid biosynthetic process"/>
    <property type="evidence" value="ECO:0007669"/>
    <property type="project" value="UniProtKB-KW"/>
</dbReference>
<protein>
    <submittedName>
        <fullName evidence="7">CDP-glycerol glycerophosphotransferase family protein</fullName>
    </submittedName>
</protein>
<dbReference type="GO" id="GO:0047355">
    <property type="term" value="F:CDP-glycerol glycerophosphotransferase activity"/>
    <property type="evidence" value="ECO:0007669"/>
    <property type="project" value="InterPro"/>
</dbReference>
<dbReference type="InterPro" id="IPR043148">
    <property type="entry name" value="TagF_C"/>
</dbReference>
<evidence type="ECO:0000313" key="8">
    <source>
        <dbReference type="Proteomes" id="UP001139006"/>
    </source>
</evidence>
<dbReference type="AlphaFoldDB" id="A0A9X2JPD0"/>
<evidence type="ECO:0000256" key="3">
    <source>
        <dbReference type="ARBA" id="ARBA00022475"/>
    </source>
</evidence>
<organism evidence="7 8">
    <name type="scientific">Ligilactobacillus ubinensis</name>
    <dbReference type="NCBI Taxonomy" id="2876789"/>
    <lineage>
        <taxon>Bacteria</taxon>
        <taxon>Bacillati</taxon>
        <taxon>Bacillota</taxon>
        <taxon>Bacilli</taxon>
        <taxon>Lactobacillales</taxon>
        <taxon>Lactobacillaceae</taxon>
        <taxon>Ligilactobacillus</taxon>
    </lineage>
</organism>
<dbReference type="GO" id="GO:0005886">
    <property type="term" value="C:plasma membrane"/>
    <property type="evidence" value="ECO:0007669"/>
    <property type="project" value="UniProtKB-SubCell"/>
</dbReference>
<dbReference type="EMBL" id="JAIULA010000026">
    <property type="protein sequence ID" value="MCP0887821.1"/>
    <property type="molecule type" value="Genomic_DNA"/>
</dbReference>
<dbReference type="InterPro" id="IPR043149">
    <property type="entry name" value="TagF_N"/>
</dbReference>
<name>A0A9X2JPD0_9LACO</name>
<dbReference type="InterPro" id="IPR007554">
    <property type="entry name" value="Glycerophosphate_synth"/>
</dbReference>
<reference evidence="7 8" key="1">
    <citation type="journal article" date="2023" name="Int. J. Syst. Evol. Microbiol.">
        <title>Ligilactobacillus ubinensis sp. nov., a novel species isolated from the wild ferment of a durian fruit (Durio zibethinus).</title>
        <authorList>
            <person name="Heng Y.C."/>
            <person name="Menon N."/>
            <person name="Chen B."/>
            <person name="Loo B.Z.L."/>
            <person name="Wong G.W.J."/>
            <person name="Lim A.C.H."/>
            <person name="Silvaraju S."/>
            <person name="Kittelmann S."/>
        </authorList>
    </citation>
    <scope>NUCLEOTIDE SEQUENCE [LARGE SCALE GENOMIC DNA]</scope>
    <source>
        <strain evidence="7 8">WILCCON 0076</strain>
    </source>
</reference>
<keyword evidence="5" id="KW-0777">Teichoic acid biosynthesis</keyword>
<dbReference type="PANTHER" id="PTHR37316:SF3">
    <property type="entry name" value="TEICHOIC ACID GLYCEROL-PHOSPHATE TRANSFERASE"/>
    <property type="match status" value="1"/>
</dbReference>
<gene>
    <name evidence="7" type="ORF">LB941_10820</name>
</gene>
<evidence type="ECO:0000256" key="2">
    <source>
        <dbReference type="ARBA" id="ARBA00010488"/>
    </source>
</evidence>
<proteinExistence type="inferred from homology"/>
<dbReference type="RefSeq" id="WP_253361982.1">
    <property type="nucleotide sequence ID" value="NZ_JAIULA010000026.1"/>
</dbReference>
<dbReference type="SUPFAM" id="SSF53756">
    <property type="entry name" value="UDP-Glycosyltransferase/glycogen phosphorylase"/>
    <property type="match status" value="1"/>
</dbReference>
<keyword evidence="3" id="KW-1003">Cell membrane</keyword>
<comment type="subcellular location">
    <subcellularLocation>
        <location evidence="1">Cell membrane</location>
        <topology evidence="1">Peripheral membrane protein</topology>
    </subcellularLocation>
</comment>
<comment type="caution">
    <text evidence="7">The sequence shown here is derived from an EMBL/GenBank/DDBJ whole genome shotgun (WGS) entry which is preliminary data.</text>
</comment>
<evidence type="ECO:0000256" key="4">
    <source>
        <dbReference type="ARBA" id="ARBA00022679"/>
    </source>
</evidence>
<dbReference type="Pfam" id="PF04464">
    <property type="entry name" value="Glyphos_transf"/>
    <property type="match status" value="1"/>
</dbReference>
<dbReference type="Gene3D" id="3.40.50.12580">
    <property type="match status" value="1"/>
</dbReference>
<evidence type="ECO:0000313" key="7">
    <source>
        <dbReference type="EMBL" id="MCP0887821.1"/>
    </source>
</evidence>
<keyword evidence="6" id="KW-0472">Membrane</keyword>
<evidence type="ECO:0000256" key="5">
    <source>
        <dbReference type="ARBA" id="ARBA00022944"/>
    </source>
</evidence>
<comment type="similarity">
    <text evidence="2">Belongs to the CDP-glycerol glycerophosphotransferase family.</text>
</comment>
<keyword evidence="4" id="KW-0808">Transferase</keyword>
<keyword evidence="8" id="KW-1185">Reference proteome</keyword>
<evidence type="ECO:0000256" key="1">
    <source>
        <dbReference type="ARBA" id="ARBA00004202"/>
    </source>
</evidence>
<dbReference type="Gene3D" id="3.40.50.11820">
    <property type="match status" value="1"/>
</dbReference>
<evidence type="ECO:0000256" key="6">
    <source>
        <dbReference type="ARBA" id="ARBA00023136"/>
    </source>
</evidence>
<dbReference type="PANTHER" id="PTHR37316">
    <property type="entry name" value="TEICHOIC ACID GLYCEROL-PHOSPHATE PRIMASE"/>
    <property type="match status" value="1"/>
</dbReference>
<sequence>MKKTIYLIIISIMSRFFQIQNPKKTVYLMSFGNNLEFIKELAKRDKDLLVLYRSSCSSAAILLKEAGIKTIVFNDDFNFAFKTLQYVMSARLLFCDNYYAFLAGCKFNHHRTKVIQVWHANGAIKAFGWQEPRTMTRSVSDKKRFQKVYNQFDEYIVASKTMGSIFSNSYHVAENKMKVLGYPRSDRLFNADWQVKTTAQIMEKYPIFEEKEVILYAPTYREDEFGEADLQLPKDFIDFAKTLSSKQYLIIKLHPHLRNMEKILKKKINVPQIVWVDDFSTEDLLLITNRLITDYSSVAFDYTLLKNAGQIIFYCFDLDKYAQHEGLQSDWIEYLPGPLVKTVPDLSKYIQEEIQTRTFKDFNNKWNSKNDGHATKRVLDNYFKNK</sequence>
<dbReference type="InterPro" id="IPR051612">
    <property type="entry name" value="Teichoic_Acid_Biosynth"/>
</dbReference>